<evidence type="ECO:0000256" key="9">
    <source>
        <dbReference type="ARBA" id="ARBA00022989"/>
    </source>
</evidence>
<comment type="similarity">
    <text evidence="2 12">Belongs to the peptidase M48B family.</text>
</comment>
<feature type="active site" evidence="12">
    <location>
        <position position="131"/>
    </location>
</feature>
<feature type="transmembrane region" description="Helical" evidence="12">
    <location>
        <begin position="140"/>
        <end position="159"/>
    </location>
</feature>
<feature type="binding site" evidence="12">
    <location>
        <position position="134"/>
    </location>
    <ligand>
        <name>Zn(2+)</name>
        <dbReference type="ChEBI" id="CHEBI:29105"/>
        <note>catalytic</note>
    </ligand>
</feature>
<comment type="cofactor">
    <cofactor evidence="12">
        <name>Zn(2+)</name>
        <dbReference type="ChEBI" id="CHEBI:29105"/>
    </cofactor>
    <text evidence="12">Binds 1 zinc ion per subunit.</text>
</comment>
<accession>A0A9D5JXW0</accession>
<dbReference type="AlphaFoldDB" id="A0A9D5JXW0"/>
<evidence type="ECO:0000313" key="15">
    <source>
        <dbReference type="Proteomes" id="UP000649604"/>
    </source>
</evidence>
<keyword evidence="9 12" id="KW-1133">Transmembrane helix</keyword>
<dbReference type="PANTHER" id="PTHR43221:SF1">
    <property type="entry name" value="PROTEASE HTPX"/>
    <property type="match status" value="1"/>
</dbReference>
<evidence type="ECO:0000256" key="11">
    <source>
        <dbReference type="ARBA" id="ARBA00023136"/>
    </source>
</evidence>
<dbReference type="GO" id="GO:0006508">
    <property type="term" value="P:proteolysis"/>
    <property type="evidence" value="ECO:0007669"/>
    <property type="project" value="UniProtKB-KW"/>
</dbReference>
<evidence type="ECO:0000256" key="4">
    <source>
        <dbReference type="ARBA" id="ARBA00022670"/>
    </source>
</evidence>
<gene>
    <name evidence="12 14" type="primary">htpX</name>
    <name evidence="14" type="ORF">GF339_16855</name>
</gene>
<feature type="binding site" evidence="12">
    <location>
        <position position="130"/>
    </location>
    <ligand>
        <name>Zn(2+)</name>
        <dbReference type="ChEBI" id="CHEBI:29105"/>
        <note>catalytic</note>
    </ligand>
</feature>
<dbReference type="GO" id="GO:0005886">
    <property type="term" value="C:plasma membrane"/>
    <property type="evidence" value="ECO:0007669"/>
    <property type="project" value="UniProtKB-SubCell"/>
</dbReference>
<evidence type="ECO:0000256" key="8">
    <source>
        <dbReference type="ARBA" id="ARBA00022833"/>
    </source>
</evidence>
<reference evidence="14" key="1">
    <citation type="submission" date="2019-11" db="EMBL/GenBank/DDBJ databases">
        <title>Microbial mats filling the niche in hypersaline microbial mats.</title>
        <authorList>
            <person name="Wong H.L."/>
            <person name="Macleod F.I."/>
            <person name="White R.A. III"/>
            <person name="Burns B.P."/>
        </authorList>
    </citation>
    <scope>NUCLEOTIDE SEQUENCE</scope>
    <source>
        <strain evidence="14">Rbin_158</strain>
    </source>
</reference>
<sequence>MNVMKTAVLMAALAGLLMLLGGLVAGDQGVILAFIIALGMNFFSYWFSDKIVLKMYRAQEVSEHEAPELYRIIRSLTESAGLPMPRVYIIPTDTPNAFATGRNPSHAAVAVTQGILRILDTDELAGVLGHELAHVKNRDILIQTIAATFASAISFLAFMARWGAIFGGVGGDDEEGGGILGLLAAAIVAPIAATLIQLAISRSEEFRADKRGAEISDNPSALASALQKLHRGVQSRPLRATPSHNATAHMFIVTPLTGKGLASLFRTHPPTEERVARLQDLAREWR</sequence>
<comment type="subcellular location">
    <subcellularLocation>
        <location evidence="1 12">Cell membrane</location>
        <topology evidence="1 12">Multi-pass membrane protein</topology>
    </subcellularLocation>
</comment>
<keyword evidence="11 12" id="KW-0472">Membrane</keyword>
<keyword evidence="8 12" id="KW-0862">Zinc</keyword>
<evidence type="ECO:0000256" key="7">
    <source>
        <dbReference type="ARBA" id="ARBA00022801"/>
    </source>
</evidence>
<feature type="transmembrane region" description="Helical" evidence="12">
    <location>
        <begin position="179"/>
        <end position="200"/>
    </location>
</feature>
<keyword evidence="3 12" id="KW-1003">Cell membrane</keyword>
<dbReference type="PANTHER" id="PTHR43221">
    <property type="entry name" value="PROTEASE HTPX"/>
    <property type="match status" value="1"/>
</dbReference>
<dbReference type="GO" id="GO:0004222">
    <property type="term" value="F:metalloendopeptidase activity"/>
    <property type="evidence" value="ECO:0007669"/>
    <property type="project" value="UniProtKB-UniRule"/>
</dbReference>
<evidence type="ECO:0000256" key="10">
    <source>
        <dbReference type="ARBA" id="ARBA00023049"/>
    </source>
</evidence>
<keyword evidence="10 12" id="KW-0482">Metalloprotease</keyword>
<evidence type="ECO:0000256" key="6">
    <source>
        <dbReference type="ARBA" id="ARBA00022723"/>
    </source>
</evidence>
<keyword evidence="4 12" id="KW-0645">Protease</keyword>
<evidence type="ECO:0000256" key="1">
    <source>
        <dbReference type="ARBA" id="ARBA00004651"/>
    </source>
</evidence>
<feature type="binding site" evidence="12">
    <location>
        <position position="205"/>
    </location>
    <ligand>
        <name>Zn(2+)</name>
        <dbReference type="ChEBI" id="CHEBI:29105"/>
        <note>catalytic</note>
    </ligand>
</feature>
<dbReference type="EC" id="3.4.24.-" evidence="12"/>
<evidence type="ECO:0000256" key="2">
    <source>
        <dbReference type="ARBA" id="ARBA00009779"/>
    </source>
</evidence>
<keyword evidence="6 12" id="KW-0479">Metal-binding</keyword>
<dbReference type="GO" id="GO:0008270">
    <property type="term" value="F:zinc ion binding"/>
    <property type="evidence" value="ECO:0007669"/>
    <property type="project" value="UniProtKB-UniRule"/>
</dbReference>
<dbReference type="HAMAP" id="MF_00188">
    <property type="entry name" value="Pept_M48_protease_HtpX"/>
    <property type="match status" value="1"/>
</dbReference>
<dbReference type="InterPro" id="IPR050083">
    <property type="entry name" value="HtpX_protease"/>
</dbReference>
<feature type="domain" description="Peptidase M48" evidence="13">
    <location>
        <begin position="64"/>
        <end position="281"/>
    </location>
</feature>
<dbReference type="Pfam" id="PF01435">
    <property type="entry name" value="Peptidase_M48"/>
    <property type="match status" value="1"/>
</dbReference>
<evidence type="ECO:0000256" key="12">
    <source>
        <dbReference type="HAMAP-Rule" id="MF_00188"/>
    </source>
</evidence>
<evidence type="ECO:0000256" key="3">
    <source>
        <dbReference type="ARBA" id="ARBA00022475"/>
    </source>
</evidence>
<evidence type="ECO:0000259" key="13">
    <source>
        <dbReference type="Pfam" id="PF01435"/>
    </source>
</evidence>
<organism evidence="14 15">
    <name type="scientific">candidate division KSB3 bacterium</name>
    <dbReference type="NCBI Taxonomy" id="2044937"/>
    <lineage>
        <taxon>Bacteria</taxon>
        <taxon>candidate division KSB3</taxon>
    </lineage>
</organism>
<dbReference type="NCBIfam" id="NF002826">
    <property type="entry name" value="PRK03001.1"/>
    <property type="match status" value="1"/>
</dbReference>
<dbReference type="Gene3D" id="3.30.2010.10">
    <property type="entry name" value="Metalloproteases ('zincins'), catalytic domain"/>
    <property type="match status" value="1"/>
</dbReference>
<evidence type="ECO:0000256" key="5">
    <source>
        <dbReference type="ARBA" id="ARBA00022692"/>
    </source>
</evidence>
<dbReference type="InterPro" id="IPR001915">
    <property type="entry name" value="Peptidase_M48"/>
</dbReference>
<protein>
    <recommendedName>
        <fullName evidence="12">Protease HtpX homolog</fullName>
        <ecNumber evidence="12">3.4.24.-</ecNumber>
    </recommendedName>
</protein>
<comment type="caution">
    <text evidence="14">The sequence shown here is derived from an EMBL/GenBank/DDBJ whole genome shotgun (WGS) entry which is preliminary data.</text>
</comment>
<dbReference type="InterPro" id="IPR022919">
    <property type="entry name" value="Pept_M48_protease_HtpX"/>
</dbReference>
<evidence type="ECO:0000313" key="14">
    <source>
        <dbReference type="EMBL" id="MBD3326258.1"/>
    </source>
</evidence>
<dbReference type="CDD" id="cd07336">
    <property type="entry name" value="M48B_HtpX_like"/>
    <property type="match status" value="1"/>
</dbReference>
<keyword evidence="5 12" id="KW-0812">Transmembrane</keyword>
<name>A0A9D5JXW0_9BACT</name>
<keyword evidence="7 12" id="KW-0378">Hydrolase</keyword>
<proteinExistence type="inferred from homology"/>
<dbReference type="Proteomes" id="UP000649604">
    <property type="component" value="Unassembled WGS sequence"/>
</dbReference>
<feature type="transmembrane region" description="Helical" evidence="12">
    <location>
        <begin position="31"/>
        <end position="48"/>
    </location>
</feature>
<dbReference type="EMBL" id="WJJP01000551">
    <property type="protein sequence ID" value="MBD3326258.1"/>
    <property type="molecule type" value="Genomic_DNA"/>
</dbReference>